<keyword evidence="4 7" id="KW-1133">Transmembrane helix</keyword>
<evidence type="ECO:0000256" key="5">
    <source>
        <dbReference type="ARBA" id="ARBA00023136"/>
    </source>
</evidence>
<dbReference type="CDD" id="cd06581">
    <property type="entry name" value="TM_PBP1_LivM_like"/>
    <property type="match status" value="1"/>
</dbReference>
<evidence type="ECO:0000256" key="1">
    <source>
        <dbReference type="ARBA" id="ARBA00004651"/>
    </source>
</evidence>
<feature type="transmembrane region" description="Helical" evidence="7">
    <location>
        <begin position="303"/>
        <end position="326"/>
    </location>
</feature>
<organism evidence="8 9">
    <name type="scientific">Ralstonia syzygii</name>
    <dbReference type="NCBI Taxonomy" id="28097"/>
    <lineage>
        <taxon>Bacteria</taxon>
        <taxon>Pseudomonadati</taxon>
        <taxon>Pseudomonadota</taxon>
        <taxon>Betaproteobacteria</taxon>
        <taxon>Burkholderiales</taxon>
        <taxon>Burkholderiaceae</taxon>
        <taxon>Ralstonia</taxon>
        <taxon>Ralstonia solanacearum species complex</taxon>
    </lineage>
</organism>
<protein>
    <submittedName>
        <fullName evidence="8">Branched-chain amino acid ABC transporter permease</fullName>
    </submittedName>
</protein>
<feature type="region of interest" description="Disordered" evidence="6">
    <location>
        <begin position="1"/>
        <end position="21"/>
    </location>
</feature>
<evidence type="ECO:0000256" key="3">
    <source>
        <dbReference type="ARBA" id="ARBA00022692"/>
    </source>
</evidence>
<evidence type="ECO:0000313" key="9">
    <source>
        <dbReference type="Proteomes" id="UP000677898"/>
    </source>
</evidence>
<dbReference type="Pfam" id="PF02653">
    <property type="entry name" value="BPD_transp_2"/>
    <property type="match status" value="1"/>
</dbReference>
<dbReference type="InterPro" id="IPR001851">
    <property type="entry name" value="ABC_transp_permease"/>
</dbReference>
<dbReference type="EMBL" id="CP046729">
    <property type="protein sequence ID" value="QUP53229.1"/>
    <property type="molecule type" value="Genomic_DNA"/>
</dbReference>
<name>A0ABX7ZEI7_9RALS</name>
<dbReference type="InterPro" id="IPR043428">
    <property type="entry name" value="LivM-like"/>
</dbReference>
<keyword evidence="3 7" id="KW-0812">Transmembrane</keyword>
<dbReference type="PANTHER" id="PTHR30482">
    <property type="entry name" value="HIGH-AFFINITY BRANCHED-CHAIN AMINO ACID TRANSPORT SYSTEM PERMEASE"/>
    <property type="match status" value="1"/>
</dbReference>
<comment type="subcellular location">
    <subcellularLocation>
        <location evidence="1">Cell membrane</location>
        <topology evidence="1">Multi-pass membrane protein</topology>
    </subcellularLocation>
</comment>
<accession>A0ABX7ZEI7</accession>
<evidence type="ECO:0000256" key="2">
    <source>
        <dbReference type="ARBA" id="ARBA00022475"/>
    </source>
</evidence>
<reference evidence="8 9" key="1">
    <citation type="journal article" date="2021" name="Phytopathology">
        <title>Complete genome sequence of Ralstonia syzygii subsp. indonesiensis strain LLRS-1, isolated from wilted tobacco in China.</title>
        <authorList>
            <person name="Lu C.H."/>
            <person name="Li J.Y."/>
            <person name="Mi M.G."/>
            <person name="Lin Z.L."/>
            <person name="Jiang N."/>
            <person name="Gai X."/>
            <person name="Ma J.H."/>
            <person name="Lei L.P."/>
            <person name="Xia Z.Y."/>
        </authorList>
    </citation>
    <scope>NUCLEOTIDE SEQUENCE [LARGE SCALE GENOMIC DNA]</scope>
    <source>
        <strain evidence="8 9">LLRS-1</strain>
    </source>
</reference>
<dbReference type="RefSeq" id="WP_211904683.1">
    <property type="nucleotide sequence ID" value="NZ_CP046729.1"/>
</dbReference>
<keyword evidence="9" id="KW-1185">Reference proteome</keyword>
<proteinExistence type="predicted"/>
<keyword evidence="2" id="KW-1003">Cell membrane</keyword>
<dbReference type="PANTHER" id="PTHR30482:SF17">
    <property type="entry name" value="ABC TRANSPORTER ATP-BINDING PROTEIN"/>
    <property type="match status" value="1"/>
</dbReference>
<dbReference type="Proteomes" id="UP000677898">
    <property type="component" value="Chromosome"/>
</dbReference>
<evidence type="ECO:0000256" key="6">
    <source>
        <dbReference type="SAM" id="MobiDB-lite"/>
    </source>
</evidence>
<evidence type="ECO:0000256" key="4">
    <source>
        <dbReference type="ARBA" id="ARBA00022989"/>
    </source>
</evidence>
<feature type="transmembrane region" description="Helical" evidence="7">
    <location>
        <begin position="226"/>
        <end position="246"/>
    </location>
</feature>
<feature type="compositionally biased region" description="Basic residues" evidence="6">
    <location>
        <begin position="1"/>
        <end position="10"/>
    </location>
</feature>
<feature type="transmembrane region" description="Helical" evidence="7">
    <location>
        <begin position="266"/>
        <end position="291"/>
    </location>
</feature>
<feature type="transmembrane region" description="Helical" evidence="7">
    <location>
        <begin position="180"/>
        <end position="199"/>
    </location>
</feature>
<feature type="compositionally biased region" description="Basic and acidic residues" evidence="6">
    <location>
        <begin position="11"/>
        <end position="21"/>
    </location>
</feature>
<feature type="transmembrane region" description="Helical" evidence="7">
    <location>
        <begin position="105"/>
        <end position="124"/>
    </location>
</feature>
<gene>
    <name evidence="8" type="ORF">GO998_05335</name>
</gene>
<feature type="transmembrane region" description="Helical" evidence="7">
    <location>
        <begin position="81"/>
        <end position="99"/>
    </location>
</feature>
<evidence type="ECO:0000256" key="7">
    <source>
        <dbReference type="SAM" id="Phobius"/>
    </source>
</evidence>
<evidence type="ECO:0000313" key="8">
    <source>
        <dbReference type="EMBL" id="QUP53229.1"/>
    </source>
</evidence>
<keyword evidence="5 7" id="KW-0472">Membrane</keyword>
<sequence>MNVLRQRARSARPEDPARPHGLPDARWSSLEIAFWCVPVLVFFILPDYLVFGSQVLIVGLFALSLDLVLGYAGIVSLGHAGFFGLGAYTAGLLAAHGWGEPLSGLFAAAAVAALAGFCVSFLVVRGQDLTRLMVTLGIGLMLYEAANKMAFLTGGVDGLSGVTMETLLGSFEFDLSGRTAYVYSLAVLFGVFVLLRRLVRSPFGLSLRGIQQGPGRMPALGADVRMRLVAAFTVSAAIAGVAGGLLAQTTQFVGLDALGFSRSAELLIMLVLGGAGRLYGALVGAAVFMLAQDVLAGINPVYWQFWIGLLLMVIVLFARGGILGGLESAVRAWRARRGGPA</sequence>